<dbReference type="InterPro" id="IPR007848">
    <property type="entry name" value="Small_mtfrase_dom"/>
</dbReference>
<feature type="binding site" evidence="5">
    <location>
        <position position="146"/>
    </location>
    <ligand>
        <name>S-adenosyl-L-methionine</name>
        <dbReference type="ChEBI" id="CHEBI:59789"/>
    </ligand>
</feature>
<dbReference type="SUPFAM" id="SSF53335">
    <property type="entry name" value="S-adenosyl-L-methionine-dependent methyltransferases"/>
    <property type="match status" value="1"/>
</dbReference>
<dbReference type="Pfam" id="PF17827">
    <property type="entry name" value="PrmC_N"/>
    <property type="match status" value="1"/>
</dbReference>
<dbReference type="NCBIfam" id="TIGR00536">
    <property type="entry name" value="hemK_fam"/>
    <property type="match status" value="1"/>
</dbReference>
<dbReference type="GO" id="GO:0003676">
    <property type="term" value="F:nucleic acid binding"/>
    <property type="evidence" value="ECO:0007669"/>
    <property type="project" value="InterPro"/>
</dbReference>
<dbReference type="KEGG" id="rqi:C1M55_19435"/>
<comment type="caution">
    <text evidence="8">The sequence shown here is derived from an EMBL/GenBank/DDBJ whole genome shotgun (WGS) entry which is preliminary data.</text>
</comment>
<gene>
    <name evidence="5 8" type="primary">prmC</name>
    <name evidence="8" type="ORF">CHR55_27125</name>
</gene>
<dbReference type="Gene3D" id="1.10.8.10">
    <property type="entry name" value="DNA helicase RuvA subunit, C-terminal domain"/>
    <property type="match status" value="1"/>
</dbReference>
<evidence type="ECO:0000259" key="7">
    <source>
        <dbReference type="Pfam" id="PF17827"/>
    </source>
</evidence>
<evidence type="ECO:0000256" key="2">
    <source>
        <dbReference type="ARBA" id="ARBA00022679"/>
    </source>
</evidence>
<evidence type="ECO:0000256" key="4">
    <source>
        <dbReference type="ARBA" id="ARBA00048391"/>
    </source>
</evidence>
<evidence type="ECO:0000313" key="8">
    <source>
        <dbReference type="EMBL" id="PCK24214.1"/>
    </source>
</evidence>
<comment type="caution">
    <text evidence="5">Lacks conserved residue(s) required for the propagation of feature annotation.</text>
</comment>
<dbReference type="AlphaFoldDB" id="A0A069JEP3"/>
<dbReference type="CDD" id="cd02440">
    <property type="entry name" value="AdoMet_MTases"/>
    <property type="match status" value="1"/>
</dbReference>
<organism evidence="8 9">
    <name type="scientific">Rhodococcus qingshengii</name>
    <dbReference type="NCBI Taxonomy" id="334542"/>
    <lineage>
        <taxon>Bacteria</taxon>
        <taxon>Bacillati</taxon>
        <taxon>Actinomycetota</taxon>
        <taxon>Actinomycetes</taxon>
        <taxon>Mycobacteriales</taxon>
        <taxon>Nocardiaceae</taxon>
        <taxon>Rhodococcus</taxon>
        <taxon>Rhodococcus erythropolis group</taxon>
    </lineage>
</organism>
<dbReference type="PANTHER" id="PTHR18895:SF74">
    <property type="entry name" value="MTRF1L RELEASE FACTOR GLUTAMINE METHYLTRANSFERASE"/>
    <property type="match status" value="1"/>
</dbReference>
<accession>A0A069JEP3</accession>
<dbReference type="HAMAP" id="MF_02126">
    <property type="entry name" value="RF_methyltr_PrmC"/>
    <property type="match status" value="1"/>
</dbReference>
<dbReference type="Proteomes" id="UP000230886">
    <property type="component" value="Unassembled WGS sequence"/>
</dbReference>
<dbReference type="RefSeq" id="WP_030537333.1">
    <property type="nucleotide sequence ID" value="NZ_AP023172.1"/>
</dbReference>
<dbReference type="InterPro" id="IPR004556">
    <property type="entry name" value="HemK-like"/>
</dbReference>
<comment type="function">
    <text evidence="5">Methylates the class 1 translation termination release factors RF1/PrfA and RF2/PrfB on the glutamine residue of the universally conserved GGQ motif.</text>
</comment>
<sequence>MSRLPLRLALIEAAKQLDAAGVPSPRTDAELLASHLLGVERTRLGLIPLVDPEVIAAFDELVAQRVKRIPLQHIIGVASMGNIDVAVGPGVFIPRPETELLMGWALSFLEGCGSKPPVVLDLCTGSGVLALSIAEARPDAVVHAVEKEPAALAWARRNAADREAAGDTPIHLHQGDVTDRNLLPGLEGGVDLVVSNPPYIPEGAQLQPEVMDYDPHTALFGGTDGLSVIKPMISNIARWLRIGGAAGIEHDDTNGDGVAALFSARRVFGEVAQHPDLAGRPRFVVARRVATDVEAQRNRTPEAQSERMAE</sequence>
<feature type="binding site" evidence="5">
    <location>
        <begin position="196"/>
        <end position="199"/>
    </location>
    <ligand>
        <name>substrate</name>
    </ligand>
</feature>
<dbReference type="InterPro" id="IPR019874">
    <property type="entry name" value="RF_methyltr_PrmC"/>
</dbReference>
<evidence type="ECO:0000259" key="6">
    <source>
        <dbReference type="Pfam" id="PF05175"/>
    </source>
</evidence>
<proteinExistence type="inferred from homology"/>
<evidence type="ECO:0000256" key="5">
    <source>
        <dbReference type="HAMAP-Rule" id="MF_02126"/>
    </source>
</evidence>
<protein>
    <recommendedName>
        <fullName evidence="5">Release factor glutamine methyltransferase</fullName>
        <shortName evidence="5">RF MTase</shortName>
        <ecNumber evidence="5">2.1.1.297</ecNumber>
    </recommendedName>
    <alternativeName>
        <fullName evidence="5">N5-glutamine methyltransferase PrmC</fullName>
    </alternativeName>
    <alternativeName>
        <fullName evidence="5">Protein-(glutamine-N5) MTase PrmC</fullName>
    </alternativeName>
    <alternativeName>
        <fullName evidence="5">Protein-glutamine N-methyltransferase PrmC</fullName>
    </alternativeName>
</protein>
<keyword evidence="1 5" id="KW-0489">Methyltransferase</keyword>
<dbReference type="NCBIfam" id="TIGR03534">
    <property type="entry name" value="RF_mod_PrmC"/>
    <property type="match status" value="1"/>
</dbReference>
<feature type="binding site" evidence="5">
    <location>
        <position position="196"/>
    </location>
    <ligand>
        <name>S-adenosyl-L-methionine</name>
        <dbReference type="ChEBI" id="CHEBI:59789"/>
    </ligand>
</feature>
<feature type="domain" description="Release factor glutamine methyltransferase N-terminal" evidence="7">
    <location>
        <begin position="9"/>
        <end position="76"/>
    </location>
</feature>
<comment type="similarity">
    <text evidence="5">Belongs to the protein N5-glutamine methyltransferase family. PrmC subfamily.</text>
</comment>
<reference evidence="8 9" key="1">
    <citation type="submission" date="2017-07" db="EMBL/GenBank/DDBJ databases">
        <title>Draft sequence of Rhodococcus enclensis 23b-28.</title>
        <authorList>
            <person name="Besaury L."/>
            <person name="Sancelme M."/>
            <person name="Amato P."/>
            <person name="Lallement A."/>
            <person name="Delort A.-M."/>
        </authorList>
    </citation>
    <scope>NUCLEOTIDE SEQUENCE [LARGE SCALE GENOMIC DNA]</scope>
    <source>
        <strain evidence="8 9">23b-28</strain>
    </source>
</reference>
<comment type="catalytic activity">
    <reaction evidence="4 5">
        <text>L-glutaminyl-[peptide chain release factor] + S-adenosyl-L-methionine = N(5)-methyl-L-glutaminyl-[peptide chain release factor] + S-adenosyl-L-homocysteine + H(+)</text>
        <dbReference type="Rhea" id="RHEA:42896"/>
        <dbReference type="Rhea" id="RHEA-COMP:10271"/>
        <dbReference type="Rhea" id="RHEA-COMP:10272"/>
        <dbReference type="ChEBI" id="CHEBI:15378"/>
        <dbReference type="ChEBI" id="CHEBI:30011"/>
        <dbReference type="ChEBI" id="CHEBI:57856"/>
        <dbReference type="ChEBI" id="CHEBI:59789"/>
        <dbReference type="ChEBI" id="CHEBI:61891"/>
        <dbReference type="EC" id="2.1.1.297"/>
    </reaction>
</comment>
<dbReference type="GO" id="GO:0032259">
    <property type="term" value="P:methylation"/>
    <property type="evidence" value="ECO:0007669"/>
    <property type="project" value="UniProtKB-KW"/>
</dbReference>
<accession>A0A1C4FZQ6</accession>
<keyword evidence="3 5" id="KW-0949">S-adenosyl-L-methionine</keyword>
<dbReference type="Gene3D" id="3.40.50.150">
    <property type="entry name" value="Vaccinia Virus protein VP39"/>
    <property type="match status" value="1"/>
</dbReference>
<evidence type="ECO:0000256" key="3">
    <source>
        <dbReference type="ARBA" id="ARBA00022691"/>
    </source>
</evidence>
<dbReference type="Pfam" id="PF05175">
    <property type="entry name" value="MTS"/>
    <property type="match status" value="1"/>
</dbReference>
<dbReference type="InterPro" id="IPR050320">
    <property type="entry name" value="N5-glutamine_MTase"/>
</dbReference>
<dbReference type="PROSITE" id="PS00092">
    <property type="entry name" value="N6_MTASE"/>
    <property type="match status" value="1"/>
</dbReference>
<dbReference type="GO" id="GO:0102559">
    <property type="term" value="F:peptide chain release factor N(5)-glutamine methyltransferase activity"/>
    <property type="evidence" value="ECO:0007669"/>
    <property type="project" value="UniProtKB-EC"/>
</dbReference>
<dbReference type="EMBL" id="NOVD01000035">
    <property type="protein sequence ID" value="PCK24214.1"/>
    <property type="molecule type" value="Genomic_DNA"/>
</dbReference>
<dbReference type="GeneID" id="64141708"/>
<name>A0A069JEP3_RHOSG</name>
<dbReference type="InterPro" id="IPR040758">
    <property type="entry name" value="PrmC_N"/>
</dbReference>
<dbReference type="InterPro" id="IPR002052">
    <property type="entry name" value="DNA_methylase_N6_adenine_CS"/>
</dbReference>
<feature type="domain" description="Methyltransferase small" evidence="6">
    <location>
        <begin position="118"/>
        <end position="201"/>
    </location>
</feature>
<evidence type="ECO:0000313" key="9">
    <source>
        <dbReference type="Proteomes" id="UP000230886"/>
    </source>
</evidence>
<keyword evidence="2 5" id="KW-0808">Transferase</keyword>
<evidence type="ECO:0000256" key="1">
    <source>
        <dbReference type="ARBA" id="ARBA00022603"/>
    </source>
</evidence>
<dbReference type="PANTHER" id="PTHR18895">
    <property type="entry name" value="HEMK METHYLTRANSFERASE"/>
    <property type="match status" value="1"/>
</dbReference>
<dbReference type="EC" id="2.1.1.297" evidence="5"/>
<dbReference type="InterPro" id="IPR029063">
    <property type="entry name" value="SAM-dependent_MTases_sf"/>
</dbReference>